<keyword evidence="1" id="KW-0812">Transmembrane</keyword>
<comment type="caution">
    <text evidence="2">The sequence shown here is derived from an EMBL/GenBank/DDBJ whole genome shotgun (WGS) entry which is preliminary data.</text>
</comment>
<dbReference type="OrthoDB" id="410267at2759"/>
<dbReference type="Proteomes" id="UP000478052">
    <property type="component" value="Unassembled WGS sequence"/>
</dbReference>
<feature type="transmembrane region" description="Helical" evidence="1">
    <location>
        <begin position="71"/>
        <end position="89"/>
    </location>
</feature>
<sequence length="92" mass="9901">MPLIEVINISRPIASIFVNKYGCRVVTIAGAILASICMMASVFANSVIILYLTIGIGTVTAFVMIFKGDSILTIIIYSIEIHAIVVLIQNSL</sequence>
<dbReference type="SUPFAM" id="SSF103473">
    <property type="entry name" value="MFS general substrate transporter"/>
    <property type="match status" value="1"/>
</dbReference>
<dbReference type="InterPro" id="IPR036259">
    <property type="entry name" value="MFS_trans_sf"/>
</dbReference>
<keyword evidence="1" id="KW-1133">Transmembrane helix</keyword>
<evidence type="ECO:0000313" key="2">
    <source>
        <dbReference type="EMBL" id="KAF0756905.1"/>
    </source>
</evidence>
<gene>
    <name evidence="2" type="ORF">FWK35_00027866</name>
</gene>
<accession>A0A6G0YJJ6</accession>
<feature type="transmembrane region" description="Helical" evidence="1">
    <location>
        <begin position="48"/>
        <end position="66"/>
    </location>
</feature>
<dbReference type="PANTHER" id="PTHR11360:SF284">
    <property type="entry name" value="EG:103B4.3 PROTEIN-RELATED"/>
    <property type="match status" value="1"/>
</dbReference>
<name>A0A6G0YJJ6_APHCR</name>
<evidence type="ECO:0000313" key="3">
    <source>
        <dbReference type="Proteomes" id="UP000478052"/>
    </source>
</evidence>
<evidence type="ECO:0000256" key="1">
    <source>
        <dbReference type="SAM" id="Phobius"/>
    </source>
</evidence>
<dbReference type="InterPro" id="IPR050327">
    <property type="entry name" value="Proton-linked_MCT"/>
</dbReference>
<protein>
    <submittedName>
        <fullName evidence="2">Monocarboxylate transporter 12-B</fullName>
    </submittedName>
</protein>
<dbReference type="GO" id="GO:0008028">
    <property type="term" value="F:monocarboxylic acid transmembrane transporter activity"/>
    <property type="evidence" value="ECO:0007669"/>
    <property type="project" value="TreeGrafter"/>
</dbReference>
<proteinExistence type="predicted"/>
<feature type="transmembrane region" description="Helical" evidence="1">
    <location>
        <begin position="21"/>
        <end position="42"/>
    </location>
</feature>
<dbReference type="EMBL" id="VUJU01003728">
    <property type="protein sequence ID" value="KAF0756905.1"/>
    <property type="molecule type" value="Genomic_DNA"/>
</dbReference>
<keyword evidence="1" id="KW-0472">Membrane</keyword>
<dbReference type="AlphaFoldDB" id="A0A6G0YJJ6"/>
<dbReference type="PANTHER" id="PTHR11360">
    <property type="entry name" value="MONOCARBOXYLATE TRANSPORTER"/>
    <property type="match status" value="1"/>
</dbReference>
<reference evidence="2 3" key="1">
    <citation type="submission" date="2019-08" db="EMBL/GenBank/DDBJ databases">
        <title>Whole genome of Aphis craccivora.</title>
        <authorList>
            <person name="Voronova N.V."/>
            <person name="Shulinski R.S."/>
            <person name="Bandarenka Y.V."/>
            <person name="Zhorov D.G."/>
            <person name="Warner D."/>
        </authorList>
    </citation>
    <scope>NUCLEOTIDE SEQUENCE [LARGE SCALE GENOMIC DNA]</scope>
    <source>
        <strain evidence="2">180601</strain>
        <tissue evidence="2">Whole Body</tissue>
    </source>
</reference>
<organism evidence="2 3">
    <name type="scientific">Aphis craccivora</name>
    <name type="common">Cowpea aphid</name>
    <dbReference type="NCBI Taxonomy" id="307492"/>
    <lineage>
        <taxon>Eukaryota</taxon>
        <taxon>Metazoa</taxon>
        <taxon>Ecdysozoa</taxon>
        <taxon>Arthropoda</taxon>
        <taxon>Hexapoda</taxon>
        <taxon>Insecta</taxon>
        <taxon>Pterygota</taxon>
        <taxon>Neoptera</taxon>
        <taxon>Paraneoptera</taxon>
        <taxon>Hemiptera</taxon>
        <taxon>Sternorrhyncha</taxon>
        <taxon>Aphidomorpha</taxon>
        <taxon>Aphidoidea</taxon>
        <taxon>Aphididae</taxon>
        <taxon>Aphidini</taxon>
        <taxon>Aphis</taxon>
        <taxon>Aphis</taxon>
    </lineage>
</organism>
<keyword evidence="3" id="KW-1185">Reference proteome</keyword>